<name>A0ABD3CVP8_9LAMI</name>
<comment type="caution">
    <text evidence="2">The sequence shown here is derived from an EMBL/GenBank/DDBJ whole genome shotgun (WGS) entry which is preliminary data.</text>
</comment>
<dbReference type="EMBL" id="JAVIJP010000028">
    <property type="protein sequence ID" value="KAL3634086.1"/>
    <property type="molecule type" value="Genomic_DNA"/>
</dbReference>
<accession>A0ABD3CVP8</accession>
<dbReference type="PANTHER" id="PTHR12734:SF0">
    <property type="entry name" value="18S RRNA (GUANINE-N(7))-METHYLTRANSFERASE-RELATED"/>
    <property type="match status" value="1"/>
</dbReference>
<dbReference type="InterPro" id="IPR029063">
    <property type="entry name" value="SAM-dependent_MTases_sf"/>
</dbReference>
<feature type="domain" description="Methyltransferase" evidence="1">
    <location>
        <begin position="40"/>
        <end position="128"/>
    </location>
</feature>
<dbReference type="Gene3D" id="3.40.50.150">
    <property type="entry name" value="Vaccinia Virus protein VP39"/>
    <property type="match status" value="1"/>
</dbReference>
<dbReference type="PANTHER" id="PTHR12734">
    <property type="entry name" value="METHYLTRANSFERASE-RELATED"/>
    <property type="match status" value="1"/>
</dbReference>
<dbReference type="SUPFAM" id="SSF53335">
    <property type="entry name" value="S-adenosyl-L-methionine-dependent methyltransferases"/>
    <property type="match status" value="1"/>
</dbReference>
<proteinExistence type="predicted"/>
<dbReference type="CDD" id="cd02440">
    <property type="entry name" value="AdoMet_MTases"/>
    <property type="match status" value="1"/>
</dbReference>
<keyword evidence="3" id="KW-1185">Reference proteome</keyword>
<dbReference type="InterPro" id="IPR039769">
    <property type="entry name" value="Bud23-like"/>
</dbReference>
<protein>
    <recommendedName>
        <fullName evidence="1">Methyltransferase domain-containing protein</fullName>
    </recommendedName>
</protein>
<dbReference type="Proteomes" id="UP001632038">
    <property type="component" value="Unassembled WGS sequence"/>
</dbReference>
<reference evidence="3" key="1">
    <citation type="journal article" date="2024" name="IScience">
        <title>Strigolactones Initiate the Formation of Haustorium-like Structures in Castilleja.</title>
        <authorList>
            <person name="Buerger M."/>
            <person name="Peterson D."/>
            <person name="Chory J."/>
        </authorList>
    </citation>
    <scope>NUCLEOTIDE SEQUENCE [LARGE SCALE GENOMIC DNA]</scope>
</reference>
<evidence type="ECO:0000313" key="2">
    <source>
        <dbReference type="EMBL" id="KAL3634086.1"/>
    </source>
</evidence>
<sequence>MPEIVAPPEIFNNDDEARKLWERALELLALPQDGVRRLLLDIGCGSGLSGERLTESGHHWVGLDISESMLEVALEREAQGDLMHADMGQVYWVLDGAISISAVQWLCNADNPRKRLKASFESLYRSLARGARAVFQAYPETDAHRVLIHSSAIRAGFSGGVVVDYPRRVCALHEFISYRKKGHMRFFDEEIPACPMETPVGFVETKDAQLSGEAQSLKPMMVEEIENGEFVMTSSEHDKSAKQIDGCFVKYGVARCSTIRPILSSLKSAMWRTRSEMHGNSGKFVNAKLLVAGDTVIFVRKNKSMMEEMKKAGKGLAFEVVYYPRVGLPDFVVKVEESSRIRWSGRMRSHRETLNLMTSDQDVKSSLPTIASGVLQWYLIRHDVVDLYYPERVLRQIGYIQTVPHYPADIPRHDSRAKAFLNSLAAYFDRWRDHVLRLLRRFTKTRLITSRMNMRELRRDVVYVRNEDRVGNPITLV</sequence>
<evidence type="ECO:0000313" key="3">
    <source>
        <dbReference type="Proteomes" id="UP001632038"/>
    </source>
</evidence>
<gene>
    <name evidence="2" type="ORF">CASFOL_021140</name>
</gene>
<dbReference type="InterPro" id="IPR041698">
    <property type="entry name" value="Methyltransf_25"/>
</dbReference>
<dbReference type="AlphaFoldDB" id="A0ABD3CVP8"/>
<organism evidence="2 3">
    <name type="scientific">Castilleja foliolosa</name>
    <dbReference type="NCBI Taxonomy" id="1961234"/>
    <lineage>
        <taxon>Eukaryota</taxon>
        <taxon>Viridiplantae</taxon>
        <taxon>Streptophyta</taxon>
        <taxon>Embryophyta</taxon>
        <taxon>Tracheophyta</taxon>
        <taxon>Spermatophyta</taxon>
        <taxon>Magnoliopsida</taxon>
        <taxon>eudicotyledons</taxon>
        <taxon>Gunneridae</taxon>
        <taxon>Pentapetalae</taxon>
        <taxon>asterids</taxon>
        <taxon>lamiids</taxon>
        <taxon>Lamiales</taxon>
        <taxon>Orobanchaceae</taxon>
        <taxon>Pedicularideae</taxon>
        <taxon>Castillejinae</taxon>
        <taxon>Castilleja</taxon>
    </lineage>
</organism>
<dbReference type="Pfam" id="PF13649">
    <property type="entry name" value="Methyltransf_25"/>
    <property type="match status" value="1"/>
</dbReference>
<evidence type="ECO:0000259" key="1">
    <source>
        <dbReference type="Pfam" id="PF13649"/>
    </source>
</evidence>